<dbReference type="EMBL" id="FZOR01000018">
    <property type="protein sequence ID" value="SNT18546.1"/>
    <property type="molecule type" value="Genomic_DNA"/>
</dbReference>
<dbReference type="Proteomes" id="UP000198318">
    <property type="component" value="Unassembled WGS sequence"/>
</dbReference>
<evidence type="ECO:0000256" key="2">
    <source>
        <dbReference type="SAM" id="Phobius"/>
    </source>
</evidence>
<evidence type="ECO:0000313" key="4">
    <source>
        <dbReference type="EMBL" id="SNT18546.1"/>
    </source>
</evidence>
<accession>A0A239KJJ1</accession>
<keyword evidence="2" id="KW-1133">Transmembrane helix</keyword>
<keyword evidence="2" id="KW-0812">Transmembrane</keyword>
<dbReference type="Gene3D" id="2.160.20.120">
    <property type="match status" value="1"/>
</dbReference>
<protein>
    <submittedName>
        <fullName evidence="4">Putative adhesin</fullName>
    </submittedName>
</protein>
<feature type="region of interest" description="Disordered" evidence="1">
    <location>
        <begin position="238"/>
        <end position="257"/>
    </location>
</feature>
<organism evidence="4 5">
    <name type="scientific">Actinomadura meyerae</name>
    <dbReference type="NCBI Taxonomy" id="240840"/>
    <lineage>
        <taxon>Bacteria</taxon>
        <taxon>Bacillati</taxon>
        <taxon>Actinomycetota</taxon>
        <taxon>Actinomycetes</taxon>
        <taxon>Streptosporangiales</taxon>
        <taxon>Thermomonosporaceae</taxon>
        <taxon>Actinomadura</taxon>
    </lineage>
</organism>
<keyword evidence="2" id="KW-0472">Membrane</keyword>
<proteinExistence type="predicted"/>
<evidence type="ECO:0000259" key="3">
    <source>
        <dbReference type="Pfam" id="PF13349"/>
    </source>
</evidence>
<dbReference type="Pfam" id="PF13349">
    <property type="entry name" value="DUF4097"/>
    <property type="match status" value="1"/>
</dbReference>
<evidence type="ECO:0000313" key="5">
    <source>
        <dbReference type="Proteomes" id="UP000198318"/>
    </source>
</evidence>
<dbReference type="InterPro" id="IPR025164">
    <property type="entry name" value="Toastrack_DUF4097"/>
</dbReference>
<feature type="domain" description="DUF4097" evidence="3">
    <location>
        <begin position="127"/>
        <end position="247"/>
    </location>
</feature>
<keyword evidence="5" id="KW-1185">Reference proteome</keyword>
<sequence>MTADRRHTTAGTAEAADRPRRRGVWIALAAATALVVVAPALLAALGRAVRQTSASVTPYHHVIRELRLDMDGAAVSVGPGPDGEARVYKTLRWSLDRPGVTETLVDDVLFVTFRCGGTDVLGGCGADIDVQVPAGTRVSAVSGSGEITVRGLTGDLDLRTGSGEISVAGARGRLRLLARSGAITGTGLASPKTSARVSSGSLDLRYTEPPGAVDASAGSGTAKIIVPPGSRYRVRAATGSGSTHLNPAVADEGAAGSISVRSGSGSTYLDYRDD</sequence>
<dbReference type="AlphaFoldDB" id="A0A239KJJ1"/>
<name>A0A239KJJ1_9ACTN</name>
<dbReference type="RefSeq" id="WP_089327536.1">
    <property type="nucleotide sequence ID" value="NZ_FZOR01000018.1"/>
</dbReference>
<reference evidence="4" key="1">
    <citation type="submission" date="2017-06" db="EMBL/GenBank/DDBJ databases">
        <authorList>
            <person name="Kim H.J."/>
            <person name="Triplett B.A."/>
        </authorList>
    </citation>
    <scope>NUCLEOTIDE SEQUENCE [LARGE SCALE GENOMIC DNA]</scope>
    <source>
        <strain evidence="4">DSM 44715</strain>
    </source>
</reference>
<feature type="transmembrane region" description="Helical" evidence="2">
    <location>
        <begin position="24"/>
        <end position="45"/>
    </location>
</feature>
<gene>
    <name evidence="4" type="ORF">SAMN05443665_101895</name>
</gene>
<evidence type="ECO:0000256" key="1">
    <source>
        <dbReference type="SAM" id="MobiDB-lite"/>
    </source>
</evidence>